<evidence type="ECO:0000313" key="1">
    <source>
        <dbReference type="EMBL" id="PHQ52436.1"/>
    </source>
</evidence>
<reference evidence="1 2" key="1">
    <citation type="journal article" date="2017" name="Biochemistry">
        <title>Identification of the Biosynthetic Pathway for the Antibiotic Bicyclomycin.</title>
        <authorList>
            <person name="Patteson J."/>
            <person name="Cai W."/>
            <person name="Johnson R.A."/>
            <person name="Santa Maria K."/>
            <person name="Li B."/>
        </authorList>
    </citation>
    <scope>NUCLEOTIDE SEQUENCE [LARGE SCALE GENOMIC DNA]</scope>
    <source>
        <strain evidence="1 2">ATCC 21532</strain>
    </source>
</reference>
<evidence type="ECO:0000313" key="2">
    <source>
        <dbReference type="Proteomes" id="UP000222531"/>
    </source>
</evidence>
<dbReference type="EMBL" id="NHZO01000081">
    <property type="protein sequence ID" value="PHQ52436.1"/>
    <property type="molecule type" value="Genomic_DNA"/>
</dbReference>
<dbReference type="Proteomes" id="UP000222531">
    <property type="component" value="Unassembled WGS sequence"/>
</dbReference>
<accession>A0A2G1XMJ1</accession>
<name>A0A2G1XMJ1_STRCJ</name>
<keyword evidence="2" id="KW-1185">Reference proteome</keyword>
<proteinExistence type="predicted"/>
<organism evidence="1 2">
    <name type="scientific">Streptomyces cinnamoneus</name>
    <name type="common">Streptoverticillium cinnamoneum</name>
    <dbReference type="NCBI Taxonomy" id="53446"/>
    <lineage>
        <taxon>Bacteria</taxon>
        <taxon>Bacillati</taxon>
        <taxon>Actinomycetota</taxon>
        <taxon>Actinomycetes</taxon>
        <taxon>Kitasatosporales</taxon>
        <taxon>Streptomycetaceae</taxon>
        <taxon>Streptomyces</taxon>
        <taxon>Streptomyces cinnamoneus group</taxon>
    </lineage>
</organism>
<gene>
    <name evidence="1" type="ORF">BLA24_06530</name>
</gene>
<sequence>MEQHERLGEAQKIRLYLHTTRQRAFIRERLHPLLADFSRQHLLPVRLMRRGWLHGPHVELVVRPHGGRTCDVAELAPRLAGAVHGITPEPVDEDAYLRRAGQLGRMENVPGPYLPVHAHGTVDVPAMGDDDRWPRPLGDVRDAVLTALTDAACAETEPDAARRRTRLAAVMAALAASSPVGLGLGAMSYRSHSEAFFALSPHTDVRAAFTRRFEQEGDAFREVVRRQLSSGTPTDLRPWTSAFTYGWGALDALGSAGVLTAETVAAISADQAGRATARPKTHFHRTFDDLGLLDRPAHWFLAYRCLLNFLYTALPLLDVTPVERYYLCFALSEALDQETGSTWEQRLDDVRDELTGG</sequence>
<dbReference type="OrthoDB" id="70280at2"/>
<protein>
    <submittedName>
        <fullName evidence="1">Uncharacterized protein</fullName>
    </submittedName>
</protein>
<comment type="caution">
    <text evidence="1">The sequence shown here is derived from an EMBL/GenBank/DDBJ whole genome shotgun (WGS) entry which is preliminary data.</text>
</comment>
<dbReference type="RefSeq" id="WP_099198214.1">
    <property type="nucleotide sequence ID" value="NZ_JBIRXA010000015.1"/>
</dbReference>
<dbReference type="AlphaFoldDB" id="A0A2G1XMJ1"/>